<dbReference type="AlphaFoldDB" id="A0AAD7IKV8"/>
<feature type="transmembrane region" description="Helical" evidence="5">
    <location>
        <begin position="256"/>
        <end position="278"/>
    </location>
</feature>
<feature type="transmembrane region" description="Helical" evidence="5">
    <location>
        <begin position="410"/>
        <end position="434"/>
    </location>
</feature>
<protein>
    <recommendedName>
        <fullName evidence="8">Glucose receptor Git3 N-terminal domain-containing protein</fullName>
    </recommendedName>
</protein>
<evidence type="ECO:0000256" key="2">
    <source>
        <dbReference type="ARBA" id="ARBA00022692"/>
    </source>
</evidence>
<keyword evidence="7" id="KW-1185">Reference proteome</keyword>
<dbReference type="GO" id="GO:0007189">
    <property type="term" value="P:adenylate cyclase-activating G protein-coupled receptor signaling pathway"/>
    <property type="evidence" value="ECO:0007669"/>
    <property type="project" value="TreeGrafter"/>
</dbReference>
<dbReference type="GO" id="GO:0005886">
    <property type="term" value="C:plasma membrane"/>
    <property type="evidence" value="ECO:0007669"/>
    <property type="project" value="TreeGrafter"/>
</dbReference>
<feature type="transmembrane region" description="Helical" evidence="5">
    <location>
        <begin position="153"/>
        <end position="177"/>
    </location>
</feature>
<feature type="transmembrane region" description="Helical" evidence="5">
    <location>
        <begin position="81"/>
        <end position="104"/>
    </location>
</feature>
<proteinExistence type="predicted"/>
<gene>
    <name evidence="6" type="ORF">B0H16DRAFT_1376896</name>
</gene>
<comment type="caution">
    <text evidence="6">The sequence shown here is derived from an EMBL/GenBank/DDBJ whole genome shotgun (WGS) entry which is preliminary data.</text>
</comment>
<dbReference type="GO" id="GO:0004930">
    <property type="term" value="F:G protein-coupled receptor activity"/>
    <property type="evidence" value="ECO:0007669"/>
    <property type="project" value="TreeGrafter"/>
</dbReference>
<comment type="subcellular location">
    <subcellularLocation>
        <location evidence="1">Membrane</location>
        <topology evidence="1">Multi-pass membrane protein</topology>
    </subcellularLocation>
</comment>
<feature type="transmembrane region" description="Helical" evidence="5">
    <location>
        <begin position="370"/>
        <end position="390"/>
    </location>
</feature>
<dbReference type="Proteomes" id="UP001215598">
    <property type="component" value="Unassembled WGS sequence"/>
</dbReference>
<feature type="transmembrane region" description="Helical" evidence="5">
    <location>
        <begin position="207"/>
        <end position="225"/>
    </location>
</feature>
<evidence type="ECO:0000313" key="6">
    <source>
        <dbReference type="EMBL" id="KAJ7744114.1"/>
    </source>
</evidence>
<keyword evidence="2 5" id="KW-0812">Transmembrane</keyword>
<keyword evidence="4 5" id="KW-0472">Membrane</keyword>
<dbReference type="EMBL" id="JARKIB010000088">
    <property type="protein sequence ID" value="KAJ7744114.1"/>
    <property type="molecule type" value="Genomic_DNA"/>
</dbReference>
<name>A0AAD7IKV8_9AGAR</name>
<dbReference type="SUPFAM" id="SSF81321">
    <property type="entry name" value="Family A G protein-coupled receptor-like"/>
    <property type="match status" value="1"/>
</dbReference>
<sequence>MSSPNFDQTVCTPEELASEGFSGFYCYTRRENVGLVVTSLAGFLSLAAIIGMFGFILRNIVRARNFEDPKKRRLIKGPMDLFVLSLFTADLFQSLGVVMDVRWINDGVVRVGALCTAQGVMQNIGQAGIAMTTFIITLHTFDTIWRRGGVTSLKWASVLVGIIWVFLILTVAISASIHNDPSFYAPTPYWCWISSSYPNYRIALENFWLWIGFAVSVLYIPLLFCDTGRIIPGDPEWWTFKLHTRGSGNSERRSQMAIICALAYCLPVLPTSLARWFLVVHGDVKPFGSAQAQFIIKGIFSLSGVCDVVAFKYARSGLLLFGSTTEEAFEESEPVAPEVDEISLHSKASINSSGPPKSRTNGPLKKNWKFLVLWLIVNAFDAVWITYYVRAATDPNPRTAVNRSHAGWQAYYLIMYCFGFCLGFVNIVVCMWYAQSARAPARKRGATRSTMIHYSWHGARILVFLPVAVILGLGPFFSPFIGVKLGQKHAWLHRCDSYPVEIVLSGLSYNALNTSLPTAMFSIRQNGILERQYQYNLTNDATNTSIWRFGPVPGQSLADSQIVTYNLENSSVTATCAGNTTECTQGSFGDSGFLSFTLTNVFNPTNVKLKTVDGDWVYAKSDDAPSYMLKEVESDGSFGDVVVRTAVTKPGHCALLKLCANGATVENLAPVGLTLMKQNEYARACTIPNSN</sequence>
<organism evidence="6 7">
    <name type="scientific">Mycena metata</name>
    <dbReference type="NCBI Taxonomy" id="1033252"/>
    <lineage>
        <taxon>Eukaryota</taxon>
        <taxon>Fungi</taxon>
        <taxon>Dikarya</taxon>
        <taxon>Basidiomycota</taxon>
        <taxon>Agaricomycotina</taxon>
        <taxon>Agaricomycetes</taxon>
        <taxon>Agaricomycetidae</taxon>
        <taxon>Agaricales</taxon>
        <taxon>Marasmiineae</taxon>
        <taxon>Mycenaceae</taxon>
        <taxon>Mycena</taxon>
    </lineage>
</organism>
<dbReference type="CDD" id="cd00637">
    <property type="entry name" value="7tm_classA_rhodopsin-like"/>
    <property type="match status" value="1"/>
</dbReference>
<feature type="transmembrane region" description="Helical" evidence="5">
    <location>
        <begin position="454"/>
        <end position="477"/>
    </location>
</feature>
<keyword evidence="3 5" id="KW-1133">Transmembrane helix</keyword>
<evidence type="ECO:0000256" key="3">
    <source>
        <dbReference type="ARBA" id="ARBA00022989"/>
    </source>
</evidence>
<feature type="transmembrane region" description="Helical" evidence="5">
    <location>
        <begin position="40"/>
        <end position="61"/>
    </location>
</feature>
<feature type="transmembrane region" description="Helical" evidence="5">
    <location>
        <begin position="124"/>
        <end position="141"/>
    </location>
</feature>
<evidence type="ECO:0000256" key="4">
    <source>
        <dbReference type="ARBA" id="ARBA00023136"/>
    </source>
</evidence>
<dbReference type="PANTHER" id="PTHR23112">
    <property type="entry name" value="G PROTEIN-COUPLED RECEPTOR 157-RELATED"/>
    <property type="match status" value="1"/>
</dbReference>
<reference evidence="6" key="1">
    <citation type="submission" date="2023-03" db="EMBL/GenBank/DDBJ databases">
        <title>Massive genome expansion in bonnet fungi (Mycena s.s.) driven by repeated elements and novel gene families across ecological guilds.</title>
        <authorList>
            <consortium name="Lawrence Berkeley National Laboratory"/>
            <person name="Harder C.B."/>
            <person name="Miyauchi S."/>
            <person name="Viragh M."/>
            <person name="Kuo A."/>
            <person name="Thoen E."/>
            <person name="Andreopoulos B."/>
            <person name="Lu D."/>
            <person name="Skrede I."/>
            <person name="Drula E."/>
            <person name="Henrissat B."/>
            <person name="Morin E."/>
            <person name="Kohler A."/>
            <person name="Barry K."/>
            <person name="LaButti K."/>
            <person name="Morin E."/>
            <person name="Salamov A."/>
            <person name="Lipzen A."/>
            <person name="Mereny Z."/>
            <person name="Hegedus B."/>
            <person name="Baldrian P."/>
            <person name="Stursova M."/>
            <person name="Weitz H."/>
            <person name="Taylor A."/>
            <person name="Grigoriev I.V."/>
            <person name="Nagy L.G."/>
            <person name="Martin F."/>
            <person name="Kauserud H."/>
        </authorList>
    </citation>
    <scope>NUCLEOTIDE SEQUENCE</scope>
    <source>
        <strain evidence="6">CBHHK182m</strain>
    </source>
</reference>
<dbReference type="PANTHER" id="PTHR23112:SF37">
    <property type="entry name" value="G PROTEIN-COUPLED RECEPTOR GPR1"/>
    <property type="match status" value="1"/>
</dbReference>
<evidence type="ECO:0000256" key="1">
    <source>
        <dbReference type="ARBA" id="ARBA00004141"/>
    </source>
</evidence>
<feature type="transmembrane region" description="Helical" evidence="5">
    <location>
        <begin position="290"/>
        <end position="311"/>
    </location>
</feature>
<evidence type="ECO:0008006" key="8">
    <source>
        <dbReference type="Google" id="ProtNLM"/>
    </source>
</evidence>
<accession>A0AAD7IKV8</accession>
<evidence type="ECO:0000256" key="5">
    <source>
        <dbReference type="SAM" id="Phobius"/>
    </source>
</evidence>
<evidence type="ECO:0000313" key="7">
    <source>
        <dbReference type="Proteomes" id="UP001215598"/>
    </source>
</evidence>
<dbReference type="Gene3D" id="1.20.1070.10">
    <property type="entry name" value="Rhodopsin 7-helix transmembrane proteins"/>
    <property type="match status" value="1"/>
</dbReference>